<evidence type="ECO:0000313" key="8">
    <source>
        <dbReference type="Proteomes" id="UP000503840"/>
    </source>
</evidence>
<feature type="transmembrane region" description="Helical" evidence="6">
    <location>
        <begin position="284"/>
        <end position="308"/>
    </location>
</feature>
<dbReference type="Pfam" id="PF01943">
    <property type="entry name" value="Polysacc_synt"/>
    <property type="match status" value="1"/>
</dbReference>
<keyword evidence="4 6" id="KW-1133">Transmembrane helix</keyword>
<evidence type="ECO:0000256" key="5">
    <source>
        <dbReference type="ARBA" id="ARBA00023136"/>
    </source>
</evidence>
<sequence>MKIPRMMVMTRFLGPEWYGLLGLFGMARDVVGTFAQLGTGDAIIHHLSAAKAANKTEKMGATLGAAGIIRFCTLFILIAGVVLFRPELVAQAQSLPALAAVPVDTLELILILLMVGIAVQIIEGPFGNALQGAQAWRALLVVRIISITASTALAIGAALLGLHLIGIVAAQQIGFIVTAIVVFWFYLRYVRSTLKNPTFRQSLAEVRPLLLFGLPLVLGQLFRYVYIYTDQLMLAAIGSSVAELSNYEVARNAAGLLSFVPTLLRSVMFPAASEFRVGRGRQELEALFAFMSKHLCWIMAPLALWMTAVSPLAIRVVAGEQYAVAAPALAWLAALMVINGFGVSLFTCLVGALGRTREQFAIECFGGGLNVVLNFMLIPEYGFMGAVYATVVVKALGLMLGSFFLSRQMRLLFPLRPAFISLIMAGGLGCILWGAMQISDWLVFLLLPVVALTYLWSTIRFGVLDTQDIAYVDRLAGKVFARFPVLQRFVIRCAVPVPDVYKL</sequence>
<comment type="caution">
    <text evidence="7">The sequence shown here is derived from an EMBL/GenBank/DDBJ whole genome shotgun (WGS) entry which is preliminary data.</text>
</comment>
<proteinExistence type="predicted"/>
<accession>A0A7J0BJ85</accession>
<dbReference type="PANTHER" id="PTHR30250:SF11">
    <property type="entry name" value="O-ANTIGEN TRANSPORTER-RELATED"/>
    <property type="match status" value="1"/>
</dbReference>
<reference evidence="7 8" key="1">
    <citation type="submission" date="2020-05" db="EMBL/GenBank/DDBJ databases">
        <title>Draft genome sequence of Desulfovibrio sp. strain HN2T.</title>
        <authorList>
            <person name="Ueno A."/>
            <person name="Tamazawa S."/>
            <person name="Tamamura S."/>
            <person name="Murakami T."/>
            <person name="Kiyama T."/>
            <person name="Inomata H."/>
            <person name="Amano Y."/>
            <person name="Miyakawa K."/>
            <person name="Tamaki H."/>
            <person name="Naganuma T."/>
            <person name="Kaneko K."/>
        </authorList>
    </citation>
    <scope>NUCLEOTIDE SEQUENCE [LARGE SCALE GENOMIC DNA]</scope>
    <source>
        <strain evidence="7 8">HN2</strain>
    </source>
</reference>
<dbReference type="PANTHER" id="PTHR30250">
    <property type="entry name" value="PST FAMILY PREDICTED COLANIC ACID TRANSPORTER"/>
    <property type="match status" value="1"/>
</dbReference>
<dbReference type="AlphaFoldDB" id="A0A7J0BJ85"/>
<organism evidence="7 8">
    <name type="scientific">Desulfovibrio subterraneus</name>
    <dbReference type="NCBI Taxonomy" id="2718620"/>
    <lineage>
        <taxon>Bacteria</taxon>
        <taxon>Pseudomonadati</taxon>
        <taxon>Thermodesulfobacteriota</taxon>
        <taxon>Desulfovibrionia</taxon>
        <taxon>Desulfovibrionales</taxon>
        <taxon>Desulfovibrionaceae</taxon>
        <taxon>Desulfovibrio</taxon>
    </lineage>
</organism>
<feature type="transmembrane region" description="Helical" evidence="6">
    <location>
        <begin position="138"/>
        <end position="159"/>
    </location>
</feature>
<dbReference type="InterPro" id="IPR002797">
    <property type="entry name" value="Polysacc_synth"/>
</dbReference>
<keyword evidence="3 6" id="KW-0812">Transmembrane</keyword>
<feature type="transmembrane region" description="Helical" evidence="6">
    <location>
        <begin position="61"/>
        <end position="85"/>
    </location>
</feature>
<feature type="transmembrane region" description="Helical" evidence="6">
    <location>
        <begin position="441"/>
        <end position="459"/>
    </location>
</feature>
<dbReference type="GO" id="GO:0005886">
    <property type="term" value="C:plasma membrane"/>
    <property type="evidence" value="ECO:0007669"/>
    <property type="project" value="UniProtKB-SubCell"/>
</dbReference>
<protein>
    <submittedName>
        <fullName evidence="7">Polysaccharide biosynthesis protein</fullName>
    </submittedName>
</protein>
<evidence type="ECO:0000256" key="6">
    <source>
        <dbReference type="SAM" id="Phobius"/>
    </source>
</evidence>
<gene>
    <name evidence="7" type="ORF">DSM101010T_15700</name>
</gene>
<feature type="transmembrane region" description="Helical" evidence="6">
    <location>
        <begin position="385"/>
        <end position="405"/>
    </location>
</feature>
<dbReference type="EMBL" id="BLVO01000013">
    <property type="protein sequence ID" value="GFM33205.1"/>
    <property type="molecule type" value="Genomic_DNA"/>
</dbReference>
<feature type="transmembrane region" description="Helical" evidence="6">
    <location>
        <begin position="105"/>
        <end position="126"/>
    </location>
</feature>
<dbReference type="InterPro" id="IPR050833">
    <property type="entry name" value="Poly_Biosynth_Transport"/>
</dbReference>
<keyword evidence="2" id="KW-1003">Cell membrane</keyword>
<comment type="subcellular location">
    <subcellularLocation>
        <location evidence="1">Cell membrane</location>
        <topology evidence="1">Multi-pass membrane protein</topology>
    </subcellularLocation>
</comment>
<keyword evidence="5 6" id="KW-0472">Membrane</keyword>
<evidence type="ECO:0000256" key="4">
    <source>
        <dbReference type="ARBA" id="ARBA00022989"/>
    </source>
</evidence>
<name>A0A7J0BJ85_9BACT</name>
<keyword evidence="8" id="KW-1185">Reference proteome</keyword>
<feature type="transmembrane region" description="Helical" evidence="6">
    <location>
        <begin position="165"/>
        <end position="187"/>
    </location>
</feature>
<evidence type="ECO:0000256" key="1">
    <source>
        <dbReference type="ARBA" id="ARBA00004651"/>
    </source>
</evidence>
<feature type="transmembrane region" description="Helical" evidence="6">
    <location>
        <begin position="417"/>
        <end position="435"/>
    </location>
</feature>
<feature type="transmembrane region" description="Helical" evidence="6">
    <location>
        <begin position="328"/>
        <end position="353"/>
    </location>
</feature>
<evidence type="ECO:0000256" key="2">
    <source>
        <dbReference type="ARBA" id="ARBA00022475"/>
    </source>
</evidence>
<evidence type="ECO:0000256" key="3">
    <source>
        <dbReference type="ARBA" id="ARBA00022692"/>
    </source>
</evidence>
<feature type="transmembrane region" description="Helical" evidence="6">
    <location>
        <begin position="208"/>
        <end position="229"/>
    </location>
</feature>
<dbReference type="Proteomes" id="UP000503840">
    <property type="component" value="Unassembled WGS sequence"/>
</dbReference>
<evidence type="ECO:0000313" key="7">
    <source>
        <dbReference type="EMBL" id="GFM33205.1"/>
    </source>
</evidence>